<dbReference type="AlphaFoldDB" id="A1ZNB9"/>
<dbReference type="InterPro" id="IPR036188">
    <property type="entry name" value="FAD/NAD-bd_sf"/>
</dbReference>
<evidence type="ECO:0000313" key="8">
    <source>
        <dbReference type="EMBL" id="EAY28030.1"/>
    </source>
</evidence>
<dbReference type="PANTHER" id="PTHR10742:SF418">
    <property type="entry name" value="AMINE OXIDASE DOMAIN-CONTAINING PROTEIN"/>
    <property type="match status" value="1"/>
</dbReference>
<dbReference type="EC" id="1.13.12.3" evidence="3"/>
<evidence type="ECO:0000256" key="4">
    <source>
        <dbReference type="ARBA" id="ARBA00017871"/>
    </source>
</evidence>
<comment type="catalytic activity">
    <reaction evidence="6">
        <text>L-tryptophan + O2 = indole-3-acetamide + CO2 + H2O</text>
        <dbReference type="Rhea" id="RHEA:16165"/>
        <dbReference type="ChEBI" id="CHEBI:15377"/>
        <dbReference type="ChEBI" id="CHEBI:15379"/>
        <dbReference type="ChEBI" id="CHEBI:16031"/>
        <dbReference type="ChEBI" id="CHEBI:16526"/>
        <dbReference type="ChEBI" id="CHEBI:57912"/>
        <dbReference type="EC" id="1.13.12.3"/>
    </reaction>
</comment>
<gene>
    <name evidence="8" type="ORF">M23134_02140</name>
</gene>
<dbReference type="eggNOG" id="COG1231">
    <property type="taxonomic scope" value="Bacteria"/>
</dbReference>
<dbReference type="GO" id="GO:0009851">
    <property type="term" value="P:auxin biosynthetic process"/>
    <property type="evidence" value="ECO:0007669"/>
    <property type="project" value="UniProtKB-KW"/>
</dbReference>
<dbReference type="RefSeq" id="WP_004155934.1">
    <property type="nucleotide sequence ID" value="NZ_AAWS01000018.1"/>
</dbReference>
<dbReference type="GO" id="GO:0050361">
    <property type="term" value="F:tryptophan 2-monooxygenase activity"/>
    <property type="evidence" value="ECO:0007669"/>
    <property type="project" value="UniProtKB-EC"/>
</dbReference>
<feature type="domain" description="Amine oxidase" evidence="7">
    <location>
        <begin position="31"/>
        <end position="436"/>
    </location>
</feature>
<sequence length="444" mass="49830">MYRNEILPAIKNGFSLEKPWDGRVIIIGAGIAGLTAGHILGKSGIEYTILEASQVIGGRIRALEGFADFPIELGAEEIHGRKSAWYELIQAQQKEVISPIKYGTTFYKIEDKVLSLKEMQNAESYERVDKFTLNWEEYDHEEVSVADYIKRLKVPEQYHHVINAWYGNEYGTSNQRLGVLSMAQADRKWSSGESNFAMKNGCYNEVLKATFADVLPKVQLNSPVVMVDTTKELIEIDTKKGQYTANKVIVTVPLSVLKAGDIAFLPAFDKEKQKAIDTIGMDAGMKIILKFKERFWQEDMVSIFPGGQVPEFWATGIGKDTQDHVLTAFVNGENAEYLSSLGEQAVYVALHELDEFYGERKATDNLVDSYIMDWSKEPYIKGAYSYPALNSEPERISLAEPIDDKIFFAGEATNAWGHLGTVHGALETGYRAVKEVVESIELFE</sequence>
<protein>
    <recommendedName>
        <fullName evidence="4">Tryptophan 2-monooxygenase</fullName>
        <ecNumber evidence="3">1.13.12.3</ecNumber>
    </recommendedName>
</protein>
<dbReference type="PRINTS" id="PR00420">
    <property type="entry name" value="RNGMNOXGNASE"/>
</dbReference>
<evidence type="ECO:0000259" key="7">
    <source>
        <dbReference type="Pfam" id="PF01593"/>
    </source>
</evidence>
<comment type="pathway">
    <text evidence="1">Plant hormone metabolism; auxin biosynthesis.</text>
</comment>
<evidence type="ECO:0000256" key="5">
    <source>
        <dbReference type="ARBA" id="ARBA00023070"/>
    </source>
</evidence>
<keyword evidence="9" id="KW-1185">Reference proteome</keyword>
<dbReference type="OrthoDB" id="56323at2"/>
<evidence type="ECO:0000256" key="1">
    <source>
        <dbReference type="ARBA" id="ARBA00004814"/>
    </source>
</evidence>
<dbReference type="InterPro" id="IPR050281">
    <property type="entry name" value="Flavin_monoamine_oxidase"/>
</dbReference>
<dbReference type="SUPFAM" id="SSF51905">
    <property type="entry name" value="FAD/NAD(P)-binding domain"/>
    <property type="match status" value="1"/>
</dbReference>
<dbReference type="InterPro" id="IPR002937">
    <property type="entry name" value="Amino_oxidase"/>
</dbReference>
<name>A1ZNB9_MICM2</name>
<evidence type="ECO:0000256" key="6">
    <source>
        <dbReference type="ARBA" id="ARBA00047321"/>
    </source>
</evidence>
<evidence type="ECO:0000313" key="9">
    <source>
        <dbReference type="Proteomes" id="UP000004095"/>
    </source>
</evidence>
<dbReference type="PANTHER" id="PTHR10742">
    <property type="entry name" value="FLAVIN MONOAMINE OXIDASE"/>
    <property type="match status" value="1"/>
</dbReference>
<dbReference type="Pfam" id="PF01593">
    <property type="entry name" value="Amino_oxidase"/>
    <property type="match status" value="1"/>
</dbReference>
<comment type="similarity">
    <text evidence="2">Belongs to the tryptophan 2-monooxygenase family.</text>
</comment>
<dbReference type="Gene3D" id="3.50.50.60">
    <property type="entry name" value="FAD/NAD(P)-binding domain"/>
    <property type="match status" value="1"/>
</dbReference>
<organism evidence="8 9">
    <name type="scientific">Microscilla marina ATCC 23134</name>
    <dbReference type="NCBI Taxonomy" id="313606"/>
    <lineage>
        <taxon>Bacteria</taxon>
        <taxon>Pseudomonadati</taxon>
        <taxon>Bacteroidota</taxon>
        <taxon>Cytophagia</taxon>
        <taxon>Cytophagales</taxon>
        <taxon>Microscillaceae</taxon>
        <taxon>Microscilla</taxon>
    </lineage>
</organism>
<keyword evidence="5" id="KW-0073">Auxin biosynthesis</keyword>
<dbReference type="SUPFAM" id="SSF54373">
    <property type="entry name" value="FAD-linked reductases, C-terminal domain"/>
    <property type="match status" value="1"/>
</dbReference>
<reference evidence="8 9" key="1">
    <citation type="submission" date="2007-01" db="EMBL/GenBank/DDBJ databases">
        <authorList>
            <person name="Haygood M."/>
            <person name="Podell S."/>
            <person name="Anderson C."/>
            <person name="Hopkinson B."/>
            <person name="Roe K."/>
            <person name="Barbeau K."/>
            <person name="Gaasterland T."/>
            <person name="Ferriera S."/>
            <person name="Johnson J."/>
            <person name="Kravitz S."/>
            <person name="Beeson K."/>
            <person name="Sutton G."/>
            <person name="Rogers Y.-H."/>
            <person name="Friedman R."/>
            <person name="Frazier M."/>
            <person name="Venter J.C."/>
        </authorList>
    </citation>
    <scope>NUCLEOTIDE SEQUENCE [LARGE SCALE GENOMIC DNA]</scope>
    <source>
        <strain evidence="8 9">ATCC 23134</strain>
    </source>
</reference>
<dbReference type="Proteomes" id="UP000004095">
    <property type="component" value="Unassembled WGS sequence"/>
</dbReference>
<comment type="caution">
    <text evidence="8">The sequence shown here is derived from an EMBL/GenBank/DDBJ whole genome shotgun (WGS) entry which is preliminary data.</text>
</comment>
<evidence type="ECO:0000256" key="3">
    <source>
        <dbReference type="ARBA" id="ARBA00012535"/>
    </source>
</evidence>
<dbReference type="Gene3D" id="3.90.660.10">
    <property type="match status" value="1"/>
</dbReference>
<proteinExistence type="inferred from homology"/>
<accession>A1ZNB9</accession>
<evidence type="ECO:0000256" key="2">
    <source>
        <dbReference type="ARBA" id="ARBA00005833"/>
    </source>
</evidence>
<dbReference type="EMBL" id="AAWS01000018">
    <property type="protein sequence ID" value="EAY28030.1"/>
    <property type="molecule type" value="Genomic_DNA"/>
</dbReference>